<dbReference type="InterPro" id="IPR036188">
    <property type="entry name" value="FAD/NAD-bd_sf"/>
</dbReference>
<keyword evidence="7" id="KW-1185">Reference proteome</keyword>
<dbReference type="RefSeq" id="WP_120750445.1">
    <property type="nucleotide sequence ID" value="NZ_RBAH01000025.1"/>
</dbReference>
<evidence type="ECO:0000256" key="4">
    <source>
        <dbReference type="ARBA" id="ARBA00023002"/>
    </source>
</evidence>
<organism evidence="6 7">
    <name type="scientific">Paenibacillus ginsengarvi</name>
    <dbReference type="NCBI Taxonomy" id="400777"/>
    <lineage>
        <taxon>Bacteria</taxon>
        <taxon>Bacillati</taxon>
        <taxon>Bacillota</taxon>
        <taxon>Bacilli</taxon>
        <taxon>Bacillales</taxon>
        <taxon>Paenibacillaceae</taxon>
        <taxon>Paenibacillus</taxon>
    </lineage>
</organism>
<evidence type="ECO:0000256" key="1">
    <source>
        <dbReference type="ARBA" id="ARBA00001974"/>
    </source>
</evidence>
<dbReference type="Proteomes" id="UP000282311">
    <property type="component" value="Unassembled WGS sequence"/>
</dbReference>
<dbReference type="InterPro" id="IPR023753">
    <property type="entry name" value="FAD/NAD-binding_dom"/>
</dbReference>
<dbReference type="SUPFAM" id="SSF51905">
    <property type="entry name" value="FAD/NAD(P)-binding domain"/>
    <property type="match status" value="1"/>
</dbReference>
<comment type="cofactor">
    <cofactor evidence="1">
        <name>FAD</name>
        <dbReference type="ChEBI" id="CHEBI:57692"/>
    </cofactor>
</comment>
<dbReference type="PRINTS" id="PR00469">
    <property type="entry name" value="PNDRDTASEII"/>
</dbReference>
<evidence type="ECO:0000313" key="7">
    <source>
        <dbReference type="Proteomes" id="UP000282311"/>
    </source>
</evidence>
<reference evidence="6 7" key="1">
    <citation type="journal article" date="2007" name="Int. J. Syst. Evol. Microbiol.">
        <title>Paenibacillus ginsengarvi sp. nov., isolated from soil from ginseng cultivation.</title>
        <authorList>
            <person name="Yoon M.H."/>
            <person name="Ten L.N."/>
            <person name="Im W.T."/>
        </authorList>
    </citation>
    <scope>NUCLEOTIDE SEQUENCE [LARGE SCALE GENOMIC DNA]</scope>
    <source>
        <strain evidence="6 7">KCTC 13059</strain>
    </source>
</reference>
<evidence type="ECO:0000313" key="6">
    <source>
        <dbReference type="EMBL" id="RKN74175.1"/>
    </source>
</evidence>
<comment type="subunit">
    <text evidence="2">Homodimer.</text>
</comment>
<dbReference type="Pfam" id="PF07992">
    <property type="entry name" value="Pyr_redox_2"/>
    <property type="match status" value="1"/>
</dbReference>
<dbReference type="Gene3D" id="3.50.50.60">
    <property type="entry name" value="FAD/NAD(P)-binding domain"/>
    <property type="match status" value="2"/>
</dbReference>
<protein>
    <submittedName>
        <fullName evidence="6">NAD(P)/FAD-dependent oxidoreductase</fullName>
    </submittedName>
</protein>
<evidence type="ECO:0000259" key="5">
    <source>
        <dbReference type="Pfam" id="PF07992"/>
    </source>
</evidence>
<keyword evidence="3" id="KW-0285">Flavoprotein</keyword>
<keyword evidence="4" id="KW-0560">Oxidoreductase</keyword>
<evidence type="ECO:0000256" key="3">
    <source>
        <dbReference type="ARBA" id="ARBA00022630"/>
    </source>
</evidence>
<dbReference type="AlphaFoldDB" id="A0A3B0BJV5"/>
<dbReference type="PRINTS" id="PR00368">
    <property type="entry name" value="FADPNR"/>
</dbReference>
<proteinExistence type="predicted"/>
<dbReference type="GO" id="GO:0016491">
    <property type="term" value="F:oxidoreductase activity"/>
    <property type="evidence" value="ECO:0007669"/>
    <property type="project" value="UniProtKB-KW"/>
</dbReference>
<dbReference type="InterPro" id="IPR050097">
    <property type="entry name" value="Ferredoxin-NADP_redctase_2"/>
</dbReference>
<dbReference type="EMBL" id="RBAH01000025">
    <property type="protein sequence ID" value="RKN74175.1"/>
    <property type="molecule type" value="Genomic_DNA"/>
</dbReference>
<dbReference type="OrthoDB" id="9806179at2"/>
<evidence type="ECO:0000256" key="2">
    <source>
        <dbReference type="ARBA" id="ARBA00011738"/>
    </source>
</evidence>
<name>A0A3B0BJV5_9BACL</name>
<accession>A0A3B0BJV5</accession>
<gene>
    <name evidence="6" type="ORF">D7M11_27385</name>
</gene>
<feature type="domain" description="FAD/NAD(P)-binding" evidence="5">
    <location>
        <begin position="5"/>
        <end position="286"/>
    </location>
</feature>
<comment type="caution">
    <text evidence="6">The sequence shown here is derived from an EMBL/GenBank/DDBJ whole genome shotgun (WGS) entry which is preliminary data.</text>
</comment>
<dbReference type="PANTHER" id="PTHR48105">
    <property type="entry name" value="THIOREDOXIN REDUCTASE 1-RELATED-RELATED"/>
    <property type="match status" value="1"/>
</dbReference>
<sequence length="302" mass="32627">MSTVYDCIVVGGGIAGLQAAIQLGRYGHSALVADKGDGRSTLCRNYHNVLGWPEGISGTELRRLGRKQAEETGIRFVKDEIVQAERQGDTFALRGREGTYRATTVLLATGIVDRFPDLPGLIPCLGKTVYVCPDCDGFEVRNRKTIVLGSGNTGAAMALTLADRTSELLLINHDQKAISPELAGQMRERGITVVAEAIREVLEENDGLFQGVRLAGGGDIWADRGFIAFGGNEVRSSLAEQLGAERHENGHIMTDARTKMTTVPNLWAAGDIGVHSEQVTIAMGEGCQAAIWMHKTLLRLRQ</sequence>